<name>A0A2J6Q439_9HELO</name>
<proteinExistence type="predicted"/>
<dbReference type="AlphaFoldDB" id="A0A2J6Q439"/>
<sequence>MDKAIADCLSWCQLPFQHLAYSPAKETNPKKTKALKMDDWSDLFSSLSGQQVPTESDAGKHDPARSPFLLASSIVVNSTTPPPSECLDSVWVPLIPSTPGAASPRSTDAPRAHDNLLDDRTSMFASKIAGLSPSPLSIANVHLVAQNVKKTRDSRVVAAEEKAWKEIIEKCGGSVRQYHEMIIEKINSGRNGVIIPPEAAIPEKGELVGDKKPGYEDMTLTEKSFAWWTKKQMKIFNDAVAQEINQAIQHSAEDGAPGTEAPDEKSTRDT</sequence>
<feature type="region of interest" description="Disordered" evidence="1">
    <location>
        <begin position="246"/>
        <end position="270"/>
    </location>
</feature>
<gene>
    <name evidence="2" type="ORF">NA56DRAFT_703728</name>
</gene>
<reference evidence="2 3" key="1">
    <citation type="submission" date="2016-05" db="EMBL/GenBank/DDBJ databases">
        <title>A degradative enzymes factory behind the ericoid mycorrhizal symbiosis.</title>
        <authorList>
            <consortium name="DOE Joint Genome Institute"/>
            <person name="Martino E."/>
            <person name="Morin E."/>
            <person name="Grelet G."/>
            <person name="Kuo A."/>
            <person name="Kohler A."/>
            <person name="Daghino S."/>
            <person name="Barry K."/>
            <person name="Choi C."/>
            <person name="Cichocki N."/>
            <person name="Clum A."/>
            <person name="Copeland A."/>
            <person name="Hainaut M."/>
            <person name="Haridas S."/>
            <person name="Labutti K."/>
            <person name="Lindquist E."/>
            <person name="Lipzen A."/>
            <person name="Khouja H.-R."/>
            <person name="Murat C."/>
            <person name="Ohm R."/>
            <person name="Olson A."/>
            <person name="Spatafora J."/>
            <person name="Veneault-Fourrey C."/>
            <person name="Henrissat B."/>
            <person name="Grigoriev I."/>
            <person name="Martin F."/>
            <person name="Perotto S."/>
        </authorList>
    </citation>
    <scope>NUCLEOTIDE SEQUENCE [LARGE SCALE GENOMIC DNA]</scope>
    <source>
        <strain evidence="2 3">UAMH 7357</strain>
    </source>
</reference>
<evidence type="ECO:0000313" key="2">
    <source>
        <dbReference type="EMBL" id="PMD21057.1"/>
    </source>
</evidence>
<protein>
    <submittedName>
        <fullName evidence="2">Uncharacterized protein</fullName>
    </submittedName>
</protein>
<organism evidence="2 3">
    <name type="scientific">Hyaloscypha hepaticicola</name>
    <dbReference type="NCBI Taxonomy" id="2082293"/>
    <lineage>
        <taxon>Eukaryota</taxon>
        <taxon>Fungi</taxon>
        <taxon>Dikarya</taxon>
        <taxon>Ascomycota</taxon>
        <taxon>Pezizomycotina</taxon>
        <taxon>Leotiomycetes</taxon>
        <taxon>Helotiales</taxon>
        <taxon>Hyaloscyphaceae</taxon>
        <taxon>Hyaloscypha</taxon>
    </lineage>
</organism>
<dbReference type="EMBL" id="KZ613482">
    <property type="protein sequence ID" value="PMD21057.1"/>
    <property type="molecule type" value="Genomic_DNA"/>
</dbReference>
<dbReference type="OrthoDB" id="10423673at2759"/>
<evidence type="ECO:0000313" key="3">
    <source>
        <dbReference type="Proteomes" id="UP000235672"/>
    </source>
</evidence>
<keyword evidence="3" id="KW-1185">Reference proteome</keyword>
<accession>A0A2J6Q439</accession>
<dbReference type="Proteomes" id="UP000235672">
    <property type="component" value="Unassembled WGS sequence"/>
</dbReference>
<evidence type="ECO:0000256" key="1">
    <source>
        <dbReference type="SAM" id="MobiDB-lite"/>
    </source>
</evidence>